<proteinExistence type="predicted"/>
<evidence type="ECO:0000313" key="1">
    <source>
        <dbReference type="EMBL" id="DAF58191.1"/>
    </source>
</evidence>
<reference evidence="1" key="1">
    <citation type="journal article" date="2021" name="Proc. Natl. Acad. Sci. U.S.A.">
        <title>A Catalog of Tens of Thousands of Viruses from Human Metagenomes Reveals Hidden Associations with Chronic Diseases.</title>
        <authorList>
            <person name="Tisza M.J."/>
            <person name="Buck C.B."/>
        </authorList>
    </citation>
    <scope>NUCLEOTIDE SEQUENCE</scope>
    <source>
        <strain evidence="1">Ctn8e14</strain>
    </source>
</reference>
<accession>A0A8S5T5C7</accession>
<name>A0A8S5T5C7_9CAUD</name>
<organism evidence="1">
    <name type="scientific">Siphoviridae sp. ctn8e14</name>
    <dbReference type="NCBI Taxonomy" id="2827936"/>
    <lineage>
        <taxon>Viruses</taxon>
        <taxon>Duplodnaviria</taxon>
        <taxon>Heunggongvirae</taxon>
        <taxon>Uroviricota</taxon>
        <taxon>Caudoviricetes</taxon>
    </lineage>
</organism>
<sequence length="43" mass="4829">MGLQTLYELPRKILKICANLCFDAGTKIICGDYSIISQSTHRI</sequence>
<protein>
    <submittedName>
        <fullName evidence="1">Uncharacterized protein</fullName>
    </submittedName>
</protein>
<dbReference type="EMBL" id="BK032747">
    <property type="protein sequence ID" value="DAF58191.1"/>
    <property type="molecule type" value="Genomic_DNA"/>
</dbReference>